<evidence type="ECO:0000313" key="2">
    <source>
        <dbReference type="Proteomes" id="UP000593802"/>
    </source>
</evidence>
<organism evidence="1 2">
    <name type="scientific">Effusibacillus dendaii</name>
    <dbReference type="NCBI Taxonomy" id="2743772"/>
    <lineage>
        <taxon>Bacteria</taxon>
        <taxon>Bacillati</taxon>
        <taxon>Bacillota</taxon>
        <taxon>Bacilli</taxon>
        <taxon>Bacillales</taxon>
        <taxon>Alicyclobacillaceae</taxon>
        <taxon>Effusibacillus</taxon>
    </lineage>
</organism>
<reference evidence="1 2" key="1">
    <citation type="submission" date="2020-08" db="EMBL/GenBank/DDBJ databases">
        <title>Complete Genome Sequence of Effusibacillus dendaii Strain skT53, Isolated from Farmland soil.</title>
        <authorList>
            <person name="Konishi T."/>
            <person name="Kawasaki H."/>
        </authorList>
    </citation>
    <scope>NUCLEOTIDE SEQUENCE [LARGE SCALE GENOMIC DNA]</scope>
    <source>
        <strain evidence="2">skT53</strain>
    </source>
</reference>
<protein>
    <submittedName>
        <fullName evidence="1">Uncharacterized protein</fullName>
    </submittedName>
</protein>
<sequence>MMEQELPTVPQRHVVFTMDERLWSLFCLKREMLKAFMDEAAKLLQDWFLDRYKVTIGIVMGLHTFEPKREKEIPKVTE</sequence>
<dbReference type="AlphaFoldDB" id="A0A7I8DEW0"/>
<dbReference type="KEGG" id="eff:skT53_24740"/>
<accession>A0A7I8DEW0</accession>
<dbReference type="EMBL" id="AP023366">
    <property type="protein sequence ID" value="BCJ87489.1"/>
    <property type="molecule type" value="Genomic_DNA"/>
</dbReference>
<keyword evidence="2" id="KW-1185">Reference proteome</keyword>
<dbReference type="Proteomes" id="UP000593802">
    <property type="component" value="Chromosome"/>
</dbReference>
<name>A0A7I8DEW0_9BACL</name>
<gene>
    <name evidence="1" type="ORF">skT53_24740</name>
</gene>
<evidence type="ECO:0000313" key="1">
    <source>
        <dbReference type="EMBL" id="BCJ87489.1"/>
    </source>
</evidence>
<proteinExistence type="predicted"/>